<dbReference type="OrthoDB" id="7346415at2"/>
<keyword evidence="1" id="KW-0472">Membrane</keyword>
<reference evidence="4 5" key="1">
    <citation type="submission" date="2013-08" db="EMBL/GenBank/DDBJ databases">
        <title>The genome sequence of Skermanella stibiiresistens.</title>
        <authorList>
            <person name="Zhu W."/>
            <person name="Wang G."/>
        </authorList>
    </citation>
    <scope>NUCLEOTIDE SEQUENCE [LARGE SCALE GENOMIC DNA]</scope>
    <source>
        <strain evidence="4 5">SB22</strain>
    </source>
</reference>
<dbReference type="Gene3D" id="3.30.1330.60">
    <property type="entry name" value="OmpA-like domain"/>
    <property type="match status" value="1"/>
</dbReference>
<feature type="compositionally biased region" description="Low complexity" evidence="2">
    <location>
        <begin position="16"/>
        <end position="31"/>
    </location>
</feature>
<proteinExistence type="predicted"/>
<evidence type="ECO:0000259" key="3">
    <source>
        <dbReference type="PROSITE" id="PS51123"/>
    </source>
</evidence>
<dbReference type="PATRIC" id="fig|1385369.3.peg.2299"/>
<comment type="caution">
    <text evidence="4">The sequence shown here is derived from an EMBL/GenBank/DDBJ whole genome shotgun (WGS) entry which is preliminary data.</text>
</comment>
<protein>
    <submittedName>
        <fullName evidence="4">Flagellar motor protein MotB</fullName>
    </submittedName>
</protein>
<evidence type="ECO:0000256" key="2">
    <source>
        <dbReference type="SAM" id="MobiDB-lite"/>
    </source>
</evidence>
<dbReference type="GO" id="GO:0016020">
    <property type="term" value="C:membrane"/>
    <property type="evidence" value="ECO:0007669"/>
    <property type="project" value="UniProtKB-UniRule"/>
</dbReference>
<evidence type="ECO:0000313" key="4">
    <source>
        <dbReference type="EMBL" id="EWY40445.1"/>
    </source>
</evidence>
<gene>
    <name evidence="4" type="ORF">N825_34680</name>
</gene>
<keyword evidence="4" id="KW-0282">Flagellum</keyword>
<dbReference type="EMBL" id="AVFL01000007">
    <property type="protein sequence ID" value="EWY40445.1"/>
    <property type="molecule type" value="Genomic_DNA"/>
</dbReference>
<dbReference type="SUPFAM" id="SSF103088">
    <property type="entry name" value="OmpA-like"/>
    <property type="match status" value="1"/>
</dbReference>
<evidence type="ECO:0000313" key="5">
    <source>
        <dbReference type="Proteomes" id="UP000019486"/>
    </source>
</evidence>
<dbReference type="AlphaFoldDB" id="W9H2M7"/>
<keyword evidence="5" id="KW-1185">Reference proteome</keyword>
<dbReference type="InterPro" id="IPR036737">
    <property type="entry name" value="OmpA-like_sf"/>
</dbReference>
<accession>W9H2M7</accession>
<dbReference type="InterPro" id="IPR006665">
    <property type="entry name" value="OmpA-like"/>
</dbReference>
<name>W9H2M7_9PROT</name>
<organism evidence="4 5">
    <name type="scientific">Skermanella stibiiresistens SB22</name>
    <dbReference type="NCBI Taxonomy" id="1385369"/>
    <lineage>
        <taxon>Bacteria</taxon>
        <taxon>Pseudomonadati</taxon>
        <taxon>Pseudomonadota</taxon>
        <taxon>Alphaproteobacteria</taxon>
        <taxon>Rhodospirillales</taxon>
        <taxon>Azospirillaceae</taxon>
        <taxon>Skermanella</taxon>
    </lineage>
</organism>
<sequence>MLGLLSGGCAPFDGGPPAQTATAAPPAAAAPSPTPAAAPAAPAPVIPVPFDEAVLKAANSVFSSKTVPAPTAASGRHQVVIDPLVDGMTGSQSTATRRIQSRIVDLVKTQYPQFEIVPFSTAAVAAAPLVLVGTFTPVNAEGKTAGTREAYRFCLVLADLKSGKTVAKAVARSKLDGVDTTPTPFFQDSPAWTGDKATEGYITTCQGTKVGDPISPAYVDGILTAALIADAIDAYDRSDYREALDLYRAAALSPAGDQLRAYNGIYLTNLKLGRRDEAAAAFGDIVNYGLRNNRLAVKLLFKPGSTAFVPDQLVSGSYDEWLRQIAESAARDSACLEVAGHTSPTGPAALNDRLSLLRAEFVKSRLDREEPVLGARTIATGAGSRDNLIGTGRDDVTDALDRRVEFKVIPGC</sequence>
<dbReference type="PROSITE" id="PS51123">
    <property type="entry name" value="OMPA_2"/>
    <property type="match status" value="1"/>
</dbReference>
<feature type="domain" description="OmpA-like" evidence="3">
    <location>
        <begin position="288"/>
        <end position="412"/>
    </location>
</feature>
<dbReference type="STRING" id="1385369.N825_34680"/>
<keyword evidence="4" id="KW-0966">Cell projection</keyword>
<feature type="region of interest" description="Disordered" evidence="2">
    <location>
        <begin position="16"/>
        <end position="40"/>
    </location>
</feature>
<evidence type="ECO:0000256" key="1">
    <source>
        <dbReference type="PROSITE-ProRule" id="PRU00473"/>
    </source>
</evidence>
<keyword evidence="4" id="KW-0969">Cilium</keyword>
<dbReference type="Proteomes" id="UP000019486">
    <property type="component" value="Unassembled WGS sequence"/>
</dbReference>